<evidence type="ECO:0000313" key="1">
    <source>
        <dbReference type="EMBL" id="NGM81223.1"/>
    </source>
</evidence>
<accession>A0A6M1PGY3</accession>
<gene>
    <name evidence="1" type="ORF">G5B47_02220</name>
</gene>
<organism evidence="1 2">
    <name type="scientific">Paenibacillus apii</name>
    <dbReference type="NCBI Taxonomy" id="1850370"/>
    <lineage>
        <taxon>Bacteria</taxon>
        <taxon>Bacillati</taxon>
        <taxon>Bacillota</taxon>
        <taxon>Bacilli</taxon>
        <taxon>Bacillales</taxon>
        <taxon>Paenibacillaceae</taxon>
        <taxon>Paenibacillus</taxon>
    </lineage>
</organism>
<dbReference type="AlphaFoldDB" id="A0A6M1PGY3"/>
<name>A0A6M1PGY3_9BACL</name>
<dbReference type="Proteomes" id="UP000480151">
    <property type="component" value="Unassembled WGS sequence"/>
</dbReference>
<sequence>MTAEIRQFPNEVADVLEHYARLARQGEITGVVLAALGPGRLTEDVLSVHSGVNYTERRALITSLEDAALVAMMGAQD</sequence>
<protein>
    <submittedName>
        <fullName evidence="1">Uncharacterized protein</fullName>
    </submittedName>
</protein>
<comment type="caution">
    <text evidence="1">The sequence shown here is derived from an EMBL/GenBank/DDBJ whole genome shotgun (WGS) entry which is preliminary data.</text>
</comment>
<keyword evidence="2" id="KW-1185">Reference proteome</keyword>
<dbReference type="RefSeq" id="WP_165093835.1">
    <property type="nucleotide sequence ID" value="NZ_JAAKGU010000001.1"/>
</dbReference>
<evidence type="ECO:0000313" key="2">
    <source>
        <dbReference type="Proteomes" id="UP000480151"/>
    </source>
</evidence>
<dbReference type="EMBL" id="JAAKGU010000001">
    <property type="protein sequence ID" value="NGM81223.1"/>
    <property type="molecule type" value="Genomic_DNA"/>
</dbReference>
<proteinExistence type="predicted"/>
<reference evidence="1 2" key="1">
    <citation type="submission" date="2020-02" db="EMBL/GenBank/DDBJ databases">
        <authorList>
            <person name="Gao J."/>
            <person name="Sun J."/>
        </authorList>
    </citation>
    <scope>NUCLEOTIDE SEQUENCE [LARGE SCALE GENOMIC DNA]</scope>
    <source>
        <strain evidence="1 2">7124</strain>
    </source>
</reference>